<organism evidence="8 9">
    <name type="scientific">Psychromonas arctica</name>
    <dbReference type="NCBI Taxonomy" id="168275"/>
    <lineage>
        <taxon>Bacteria</taxon>
        <taxon>Pseudomonadati</taxon>
        <taxon>Pseudomonadota</taxon>
        <taxon>Gammaproteobacteria</taxon>
        <taxon>Alteromonadales</taxon>
        <taxon>Psychromonadaceae</taxon>
        <taxon>Psychromonas</taxon>
    </lineage>
</organism>
<feature type="transmembrane region" description="Helical" evidence="6">
    <location>
        <begin position="89"/>
        <end position="113"/>
    </location>
</feature>
<evidence type="ECO:0000313" key="8">
    <source>
        <dbReference type="EMBL" id="MEL0659198.1"/>
    </source>
</evidence>
<feature type="transmembrane region" description="Helical" evidence="6">
    <location>
        <begin position="12"/>
        <end position="33"/>
    </location>
</feature>
<dbReference type="InterPro" id="IPR050448">
    <property type="entry name" value="OpgB/LTA_synthase_biosynth"/>
</dbReference>
<dbReference type="EMBL" id="JBAKBA010000016">
    <property type="protein sequence ID" value="MEL0659198.1"/>
    <property type="molecule type" value="Genomic_DNA"/>
</dbReference>
<keyword evidence="4 6" id="KW-1133">Transmembrane helix</keyword>
<protein>
    <submittedName>
        <fullName evidence="8">LTA synthase family protein</fullName>
        <ecNumber evidence="8">2.7.8.-</ecNumber>
    </submittedName>
</protein>
<keyword evidence="8" id="KW-0808">Transferase</keyword>
<dbReference type="RefSeq" id="WP_341627772.1">
    <property type="nucleotide sequence ID" value="NZ_JBAKBA010000016.1"/>
</dbReference>
<accession>A0ABU9HBT6</accession>
<evidence type="ECO:0000256" key="4">
    <source>
        <dbReference type="ARBA" id="ARBA00022989"/>
    </source>
</evidence>
<proteinExistence type="predicted"/>
<evidence type="ECO:0000256" key="3">
    <source>
        <dbReference type="ARBA" id="ARBA00022692"/>
    </source>
</evidence>
<feature type="transmembrane region" description="Helical" evidence="6">
    <location>
        <begin position="145"/>
        <end position="163"/>
    </location>
</feature>
<keyword evidence="9" id="KW-1185">Reference proteome</keyword>
<feature type="domain" description="Sulfatase N-terminal" evidence="7">
    <location>
        <begin position="311"/>
        <end position="581"/>
    </location>
</feature>
<evidence type="ECO:0000259" key="7">
    <source>
        <dbReference type="Pfam" id="PF00884"/>
    </source>
</evidence>
<name>A0ABU9HBT6_9GAMM</name>
<keyword evidence="5 6" id="KW-0472">Membrane</keyword>
<dbReference type="InterPro" id="IPR017850">
    <property type="entry name" value="Alkaline_phosphatase_core_sf"/>
</dbReference>
<comment type="subcellular location">
    <subcellularLocation>
        <location evidence="1">Cell membrane</location>
        <topology evidence="1">Multi-pass membrane protein</topology>
    </subcellularLocation>
</comment>
<evidence type="ECO:0000256" key="5">
    <source>
        <dbReference type="ARBA" id="ARBA00023136"/>
    </source>
</evidence>
<evidence type="ECO:0000256" key="6">
    <source>
        <dbReference type="SAM" id="Phobius"/>
    </source>
</evidence>
<dbReference type="Gene3D" id="3.40.720.10">
    <property type="entry name" value="Alkaline Phosphatase, subunit A"/>
    <property type="match status" value="1"/>
</dbReference>
<dbReference type="InterPro" id="IPR000917">
    <property type="entry name" value="Sulfatase_N"/>
</dbReference>
<dbReference type="EC" id="2.7.8.-" evidence="8"/>
<dbReference type="PANTHER" id="PTHR47371:SF3">
    <property type="entry name" value="PHOSPHOGLYCEROL TRANSFERASE I"/>
    <property type="match status" value="1"/>
</dbReference>
<dbReference type="Proteomes" id="UP001366060">
    <property type="component" value="Unassembled WGS sequence"/>
</dbReference>
<dbReference type="PIRSF" id="PIRSF005091">
    <property type="entry name" value="Mmb_sulf_HI1246"/>
    <property type="match status" value="1"/>
</dbReference>
<keyword evidence="3 6" id="KW-0812">Transmembrane</keyword>
<gene>
    <name evidence="8" type="ORF">V6255_08600</name>
</gene>
<evidence type="ECO:0000256" key="1">
    <source>
        <dbReference type="ARBA" id="ARBA00004651"/>
    </source>
</evidence>
<evidence type="ECO:0000313" key="9">
    <source>
        <dbReference type="Proteomes" id="UP001366060"/>
    </source>
</evidence>
<keyword evidence="2" id="KW-1003">Cell membrane</keyword>
<dbReference type="GO" id="GO:0016740">
    <property type="term" value="F:transferase activity"/>
    <property type="evidence" value="ECO:0007669"/>
    <property type="project" value="UniProtKB-KW"/>
</dbReference>
<evidence type="ECO:0000256" key="2">
    <source>
        <dbReference type="ARBA" id="ARBA00022475"/>
    </source>
</evidence>
<dbReference type="PANTHER" id="PTHR47371">
    <property type="entry name" value="LIPOTEICHOIC ACID SYNTHASE"/>
    <property type="match status" value="1"/>
</dbReference>
<dbReference type="Gene3D" id="3.30.1120.80">
    <property type="match status" value="1"/>
</dbReference>
<comment type="caution">
    <text evidence="8">The sequence shown here is derived from an EMBL/GenBank/DDBJ whole genome shotgun (WGS) entry which is preliminary data.</text>
</comment>
<dbReference type="CDD" id="cd16015">
    <property type="entry name" value="LTA_synthase"/>
    <property type="match status" value="1"/>
</dbReference>
<dbReference type="Pfam" id="PF00884">
    <property type="entry name" value="Sulfatase"/>
    <property type="match status" value="1"/>
</dbReference>
<feature type="transmembrane region" description="Helical" evidence="6">
    <location>
        <begin position="175"/>
        <end position="193"/>
    </location>
</feature>
<dbReference type="InterPro" id="IPR012160">
    <property type="entry name" value="LtaS-like"/>
</dbReference>
<reference evidence="8 9" key="1">
    <citation type="submission" date="2024-02" db="EMBL/GenBank/DDBJ databases">
        <title>Bacteria isolated from the canopy kelp, Nereocystis luetkeana.</title>
        <authorList>
            <person name="Pfister C.A."/>
            <person name="Younker I.T."/>
            <person name="Light S.H."/>
        </authorList>
    </citation>
    <scope>NUCLEOTIDE SEQUENCE [LARGE SCALE GENOMIC DNA]</scope>
    <source>
        <strain evidence="8 9">TI.2.07</strain>
    </source>
</reference>
<sequence>MSFSLKKRLGVLFPIIFTFVICLSIFMLSRLSLSLWQSERINDVNGWGTIFLSGLRIDLASLGYLFAVPALVSCLLLNNNMIGKFCCVFLRIWIVAGLWLVVYMEVVTPSFIIEYDVRPNRLFVEYLIYPKEVFGMLWSGYKLELLLGALISITTIYAAWKFSRYAVTGLTLPKWYWRPVMALLAVSLCFLGARSSLGHRALNPAMVAFSTDPLMNDLILNSSYSLFFSIKQMSAEDDAFKYYGKMDEANIIRLVKESMSANTKRPHSELSSLENITLKGDNGKQFNINSSNSELMPTLVNRSASYQGKPKNLVILLQESLGARYVGGLGGLPLTPNLDKLMKESWSFNRMYATGTRSVRGIEAVTTGFSPTPARSVVKLGQSQTNFFTIADLLKNKGYHTQFIYGGESHFDNMKSFFLGNGFSDMQDFATFEKPDFVGAWGACDGDLYNKADQQFSELNKSGKPFFSLVFTSSNHSPFDYPDGVITPYNSPKQTRENAAKYSDYELGQFIKKAKASDYWDNTVFVVVADHDSRAYGNQLVPIDHFRIPAVIFGGGIGYKQDDRLASQIDLPPTLLSLIGVDNLTPMIGHDMTQNIEASKLRAMMQFYKNYAWMDNNNDVVILQPSKSPLGFHYDAETTQLNSKEMPEIMVDKAKANALWGSLAYKKGYYSSEYLY</sequence>
<feature type="transmembrane region" description="Helical" evidence="6">
    <location>
        <begin position="53"/>
        <end position="77"/>
    </location>
</feature>
<dbReference type="SUPFAM" id="SSF53649">
    <property type="entry name" value="Alkaline phosphatase-like"/>
    <property type="match status" value="1"/>
</dbReference>